<dbReference type="PANTHER" id="PTHR31304:SF1">
    <property type="entry name" value="LOB DOMAIN-CONTAINING PROTEIN 39"/>
    <property type="match status" value="1"/>
</dbReference>
<evidence type="ECO:0000313" key="3">
    <source>
        <dbReference type="EMBL" id="KAA8535319.1"/>
    </source>
</evidence>
<dbReference type="OrthoDB" id="1922547at2759"/>
<dbReference type="EMBL" id="CM018040">
    <property type="protein sequence ID" value="KAA8535319.1"/>
    <property type="molecule type" value="Genomic_DNA"/>
</dbReference>
<accession>A0A5J5AY77</accession>
<name>A0A5J5AY77_9ASTE</name>
<feature type="domain" description="LOB" evidence="2">
    <location>
        <begin position="1"/>
        <end position="107"/>
    </location>
</feature>
<dbReference type="InterPro" id="IPR004883">
    <property type="entry name" value="LOB"/>
</dbReference>
<dbReference type="Proteomes" id="UP000325577">
    <property type="component" value="Linkage Group LG17"/>
</dbReference>
<organism evidence="3 4">
    <name type="scientific">Nyssa sinensis</name>
    <dbReference type="NCBI Taxonomy" id="561372"/>
    <lineage>
        <taxon>Eukaryota</taxon>
        <taxon>Viridiplantae</taxon>
        <taxon>Streptophyta</taxon>
        <taxon>Embryophyta</taxon>
        <taxon>Tracheophyta</taxon>
        <taxon>Spermatophyta</taxon>
        <taxon>Magnoliopsida</taxon>
        <taxon>eudicotyledons</taxon>
        <taxon>Gunneridae</taxon>
        <taxon>Pentapetalae</taxon>
        <taxon>asterids</taxon>
        <taxon>Cornales</taxon>
        <taxon>Nyssaceae</taxon>
        <taxon>Nyssa</taxon>
    </lineage>
</organism>
<proteinExistence type="inferred from homology"/>
<keyword evidence="4" id="KW-1185">Reference proteome</keyword>
<gene>
    <name evidence="3" type="ORF">F0562_030322</name>
</gene>
<reference evidence="3 4" key="1">
    <citation type="submission" date="2019-09" db="EMBL/GenBank/DDBJ databases">
        <title>A chromosome-level genome assembly of the Chinese tupelo Nyssa sinensis.</title>
        <authorList>
            <person name="Yang X."/>
            <person name="Kang M."/>
            <person name="Yang Y."/>
            <person name="Xiong H."/>
            <person name="Wang M."/>
            <person name="Zhang Z."/>
            <person name="Wang Z."/>
            <person name="Wu H."/>
            <person name="Ma T."/>
            <person name="Liu J."/>
            <person name="Xi Z."/>
        </authorList>
    </citation>
    <scope>NUCLEOTIDE SEQUENCE [LARGE SCALE GENOMIC DNA]</scope>
    <source>
        <strain evidence="3">J267</strain>
        <tissue evidence="3">Leaf</tissue>
    </source>
</reference>
<dbReference type="PANTHER" id="PTHR31304">
    <property type="entry name" value="LOB DOMAIN-CONTAINING PROTEIN 38"/>
    <property type="match status" value="1"/>
</dbReference>
<dbReference type="AlphaFoldDB" id="A0A5J5AY77"/>
<comment type="similarity">
    <text evidence="1">Belongs to the LOB domain-containing protein family.</text>
</comment>
<sequence length="216" mass="24039">MSCNGCRVLRKGCSASCLLRHCLQWIENPQAQCNATLFVSKFFGRRNLMNLISVVPENMRPALFQSLLFDACGRMVNPVNGVIGLLFTGNWNVCQTAVEMVLAKGTLQPLVAEMLTPNLKEASKNFLANSLKHRSRYSALVDTTKHQPSNLKIPSLTQITVGRGGRRRKYPLNWHQMGTMKSFNSDEPELLTSFGSNNNGVEKLGGKNPKLLKLFV</sequence>
<dbReference type="GO" id="GO:0010468">
    <property type="term" value="P:regulation of gene expression"/>
    <property type="evidence" value="ECO:0007669"/>
    <property type="project" value="TreeGrafter"/>
</dbReference>
<evidence type="ECO:0000313" key="4">
    <source>
        <dbReference type="Proteomes" id="UP000325577"/>
    </source>
</evidence>
<protein>
    <recommendedName>
        <fullName evidence="2">LOB domain-containing protein</fullName>
    </recommendedName>
</protein>
<dbReference type="PROSITE" id="PS50891">
    <property type="entry name" value="LOB"/>
    <property type="match status" value="1"/>
</dbReference>
<evidence type="ECO:0000259" key="2">
    <source>
        <dbReference type="PROSITE" id="PS50891"/>
    </source>
</evidence>
<dbReference type="Pfam" id="PF03195">
    <property type="entry name" value="LOB"/>
    <property type="match status" value="1"/>
</dbReference>
<evidence type="ECO:0000256" key="1">
    <source>
        <dbReference type="ARBA" id="ARBA00005474"/>
    </source>
</evidence>